<dbReference type="Pfam" id="PF04965">
    <property type="entry name" value="GPW_gp25"/>
    <property type="match status" value="1"/>
</dbReference>
<organism evidence="2 4">
    <name type="scientific">Orrella dioscoreae</name>
    <dbReference type="NCBI Taxonomy" id="1851544"/>
    <lineage>
        <taxon>Bacteria</taxon>
        <taxon>Pseudomonadati</taxon>
        <taxon>Pseudomonadota</taxon>
        <taxon>Betaproteobacteria</taxon>
        <taxon>Burkholderiales</taxon>
        <taxon>Alcaligenaceae</taxon>
        <taxon>Orrella</taxon>
    </lineage>
</organism>
<dbReference type="InterPro" id="IPR053176">
    <property type="entry name" value="T6SS_TssE1-like"/>
</dbReference>
<reference evidence="3 4" key="2">
    <citation type="submission" date="2017-08" db="EMBL/GenBank/DDBJ databases">
        <authorList>
            <person name="de Groot N.N."/>
        </authorList>
    </citation>
    <scope>NUCLEOTIDE SEQUENCE [LARGE SCALE GENOMIC DNA]</scope>
    <source>
        <strain evidence="3">Orrdi1</strain>
    </source>
</reference>
<dbReference type="InterPro" id="IPR017737">
    <property type="entry name" value="TssE1-like"/>
</dbReference>
<reference evidence="2 4" key="1">
    <citation type="submission" date="2016-06" db="EMBL/GenBank/DDBJ databases">
        <authorList>
            <person name="Kjaerup R.B."/>
            <person name="Dalgaard T.S."/>
            <person name="Juul-Madsen H.R."/>
        </authorList>
    </citation>
    <scope>NUCLEOTIDE SEQUENCE [LARGE SCALE GENOMIC DNA]</scope>
    <source>
        <strain evidence="2">Orrdi1</strain>
    </source>
</reference>
<keyword evidence="4" id="KW-1185">Reference proteome</keyword>
<protein>
    <submittedName>
        <fullName evidence="2">Uncharacterized protein ImpF</fullName>
    </submittedName>
</protein>
<evidence type="ECO:0000313" key="3">
    <source>
        <dbReference type="EMBL" id="SOE47377.1"/>
    </source>
</evidence>
<dbReference type="KEGG" id="odi:ODI_R0805"/>
<dbReference type="EMBL" id="FLRC01000013">
    <property type="protein sequence ID" value="SBT25055.1"/>
    <property type="molecule type" value="Genomic_DNA"/>
</dbReference>
<dbReference type="EMBL" id="LT907988">
    <property type="protein sequence ID" value="SOE47377.1"/>
    <property type="molecule type" value="Genomic_DNA"/>
</dbReference>
<dbReference type="PANTHER" id="PTHR38595">
    <property type="entry name" value="CYTOPLASMIC PROTEIN-RELATED"/>
    <property type="match status" value="1"/>
</dbReference>
<dbReference type="NCBIfam" id="TIGR03357">
    <property type="entry name" value="VI_zyme"/>
    <property type="match status" value="1"/>
</dbReference>
<dbReference type="Gene3D" id="3.10.450.40">
    <property type="match status" value="1"/>
</dbReference>
<dbReference type="STRING" id="1851544.ODI_03391"/>
<dbReference type="InterPro" id="IPR007048">
    <property type="entry name" value="IraD/Gp25-like"/>
</dbReference>
<evidence type="ECO:0000313" key="2">
    <source>
        <dbReference type="EMBL" id="SBT25055.1"/>
    </source>
</evidence>
<proteinExistence type="predicted"/>
<dbReference type="AlphaFoldDB" id="A0A1C3K0X5"/>
<dbReference type="RefSeq" id="WP_067752293.1">
    <property type="nucleotide sequence ID" value="NZ_LT907988.1"/>
</dbReference>
<evidence type="ECO:0000313" key="4">
    <source>
        <dbReference type="Proteomes" id="UP000078558"/>
    </source>
</evidence>
<dbReference type="OrthoDB" id="119583at2"/>
<name>A0A1C3K0X5_9BURK</name>
<evidence type="ECO:0000259" key="1">
    <source>
        <dbReference type="Pfam" id="PF04965"/>
    </source>
</evidence>
<accession>A0A1C3K0X5</accession>
<feature type="domain" description="IraD/Gp25-like" evidence="1">
    <location>
        <begin position="30"/>
        <end position="129"/>
    </location>
</feature>
<dbReference type="Proteomes" id="UP000078558">
    <property type="component" value="Chromosome I"/>
</dbReference>
<dbReference type="PANTHER" id="PTHR38595:SF1">
    <property type="entry name" value="TYPE VI SECRETION SYSTEM COMPONENT TSSE1"/>
    <property type="match status" value="1"/>
</dbReference>
<sequence length="161" mass="17920">MKGFEPSLFDKLFAAPSQAPHALRRLSVEEIKETVARDIEALLNTRMVFTEETLSRFPECQRSILTYGLSDFSGLSLASFYDREFICRALEQAIARHEPRLTQVRVLLQVDSRATSVLYFAITAILDVGPAHEPVAFDATLQPSTLQYSVTKGRGKTGPGL</sequence>
<gene>
    <name evidence="2" type="ORF">ODI_03391</name>
    <name evidence="3" type="ORF">ODI_R0805</name>
</gene>
<dbReference type="SUPFAM" id="SSF160719">
    <property type="entry name" value="gpW/gp25-like"/>
    <property type="match status" value="1"/>
</dbReference>